<feature type="transmembrane region" description="Helical" evidence="6">
    <location>
        <begin position="189"/>
        <end position="209"/>
    </location>
</feature>
<keyword evidence="4 6" id="KW-1133">Transmembrane helix</keyword>
<organism evidence="8 9">
    <name type="scientific">Ilex paraguariensis</name>
    <name type="common">yerba mate</name>
    <dbReference type="NCBI Taxonomy" id="185542"/>
    <lineage>
        <taxon>Eukaryota</taxon>
        <taxon>Viridiplantae</taxon>
        <taxon>Streptophyta</taxon>
        <taxon>Embryophyta</taxon>
        <taxon>Tracheophyta</taxon>
        <taxon>Spermatophyta</taxon>
        <taxon>Magnoliopsida</taxon>
        <taxon>eudicotyledons</taxon>
        <taxon>Gunneridae</taxon>
        <taxon>Pentapetalae</taxon>
        <taxon>asterids</taxon>
        <taxon>campanulids</taxon>
        <taxon>Aquifoliales</taxon>
        <taxon>Aquifoliaceae</taxon>
        <taxon>Ilex</taxon>
    </lineage>
</organism>
<evidence type="ECO:0000256" key="7">
    <source>
        <dbReference type="SAM" id="MobiDB-lite"/>
    </source>
</evidence>
<feature type="transmembrane region" description="Helical" evidence="6">
    <location>
        <begin position="229"/>
        <end position="248"/>
    </location>
</feature>
<dbReference type="Proteomes" id="UP001642360">
    <property type="component" value="Unassembled WGS sequence"/>
</dbReference>
<dbReference type="EMBL" id="CAUOFW020000870">
    <property type="protein sequence ID" value="CAK9138247.1"/>
    <property type="molecule type" value="Genomic_DNA"/>
</dbReference>
<feature type="transmembrane region" description="Helical" evidence="6">
    <location>
        <begin position="260"/>
        <end position="279"/>
    </location>
</feature>
<comment type="caution">
    <text evidence="8">The sequence shown here is derived from an EMBL/GenBank/DDBJ whole genome shotgun (WGS) entry which is preliminary data.</text>
</comment>
<comment type="similarity">
    <text evidence="2 6">Belongs to the multi antimicrobial extrusion (MATE) (TC 2.A.66.1) family.</text>
</comment>
<keyword evidence="3 6" id="KW-0812">Transmembrane</keyword>
<evidence type="ECO:0000256" key="3">
    <source>
        <dbReference type="ARBA" id="ARBA00022692"/>
    </source>
</evidence>
<evidence type="ECO:0000256" key="2">
    <source>
        <dbReference type="ARBA" id="ARBA00010199"/>
    </source>
</evidence>
<dbReference type="InterPro" id="IPR002528">
    <property type="entry name" value="MATE_fam"/>
</dbReference>
<feature type="region of interest" description="Disordered" evidence="7">
    <location>
        <begin position="1"/>
        <end position="23"/>
    </location>
</feature>
<dbReference type="InterPro" id="IPR045069">
    <property type="entry name" value="MATE_euk"/>
</dbReference>
<evidence type="ECO:0000313" key="9">
    <source>
        <dbReference type="Proteomes" id="UP001642360"/>
    </source>
</evidence>
<keyword evidence="9" id="KW-1185">Reference proteome</keyword>
<evidence type="ECO:0000256" key="5">
    <source>
        <dbReference type="ARBA" id="ARBA00023136"/>
    </source>
</evidence>
<feature type="transmembrane region" description="Helical" evidence="6">
    <location>
        <begin position="46"/>
        <end position="69"/>
    </location>
</feature>
<feature type="transmembrane region" description="Helical" evidence="6">
    <location>
        <begin position="81"/>
        <end position="100"/>
    </location>
</feature>
<evidence type="ECO:0000256" key="1">
    <source>
        <dbReference type="ARBA" id="ARBA00004141"/>
    </source>
</evidence>
<feature type="transmembrane region" description="Helical" evidence="6">
    <location>
        <begin position="456"/>
        <end position="475"/>
    </location>
</feature>
<sequence>MSVNISSGGCPPPETGGGAGETKNNGWWWWRKKVLDVEESKTQAMLALPVILTHVCYYFIPSAALMFAGHLGELELAGSTFANSWATVTGFAFVGGIDCWERMVLWLATMIGWWWNGGGGDDGGQAHPQRKSLLIPPAAPLTWAKNLITLRHGGRNQMPRYQSGLSGSLETLCGQGYGAKQYGMLGIHLQASCIISFFFSILISVSWFYSGPILMFLHQDPHISEMAALYLKYLIPGLFAYGFLENILRFLQAQSVVKPLIPCSVIPLIFHIGITYVLVHKTALGFKGAAMAVSVSLWISVFVVAIYVLYGKRFERTWDGFSLNSFHYVLINLKLALPSAAMICVNTESITYMTTYGFCAAASTRVANELGADNPNRAKNAMSVALKLSVLLALAVVLALVLGHDTWAGFYSHSSDIVKKFGTMTPLLVISIMLDSLKGVLLGVARGCGWQYFATYINLTMFFFIGMPIAGILGFKLKLRTKANMHSCKHLSNEGPVDRLDLRYCVPDLQSFVVYPTVVHRRSLVVAKVKQRVLGGVGGGGERRCWTWREEAKAQIMRALLLMLTRVLLLHSFFSPHARWAHWREIEEDGGAKIEEEEFGDNGYGLVKPWATPSEAQATHGSDPVGDVSWGIRVEASKVLGGAGAKAAPTRC</sequence>
<dbReference type="CDD" id="cd13132">
    <property type="entry name" value="MATE_eukaryotic"/>
    <property type="match status" value="1"/>
</dbReference>
<dbReference type="GO" id="GO:0016020">
    <property type="term" value="C:membrane"/>
    <property type="evidence" value="ECO:0007669"/>
    <property type="project" value="UniProtKB-SubCell"/>
</dbReference>
<comment type="subcellular location">
    <subcellularLocation>
        <location evidence="1">Membrane</location>
        <topology evidence="1">Multi-pass membrane protein</topology>
    </subcellularLocation>
</comment>
<dbReference type="PANTHER" id="PTHR11206">
    <property type="entry name" value="MULTIDRUG RESISTANCE PROTEIN"/>
    <property type="match status" value="1"/>
</dbReference>
<evidence type="ECO:0000313" key="8">
    <source>
        <dbReference type="EMBL" id="CAK9138247.1"/>
    </source>
</evidence>
<accession>A0ABC8R0M9</accession>
<dbReference type="Pfam" id="PF01554">
    <property type="entry name" value="MatE"/>
    <property type="match status" value="2"/>
</dbReference>
<keyword evidence="5 6" id="KW-0472">Membrane</keyword>
<feature type="transmembrane region" description="Helical" evidence="6">
    <location>
        <begin position="291"/>
        <end position="310"/>
    </location>
</feature>
<proteinExistence type="inferred from homology"/>
<gene>
    <name evidence="8" type="ORF">ILEXP_LOCUS5348</name>
</gene>
<feature type="transmembrane region" description="Helical" evidence="6">
    <location>
        <begin position="384"/>
        <end position="404"/>
    </location>
</feature>
<name>A0ABC8R0M9_9AQUA</name>
<reference evidence="8 9" key="1">
    <citation type="submission" date="2024-02" db="EMBL/GenBank/DDBJ databases">
        <authorList>
            <person name="Vignale AGUSTIN F."/>
            <person name="Sosa J E."/>
            <person name="Modenutti C."/>
        </authorList>
    </citation>
    <scope>NUCLEOTIDE SEQUENCE [LARGE SCALE GENOMIC DNA]</scope>
</reference>
<protein>
    <recommendedName>
        <fullName evidence="6">Protein DETOXIFICATION</fullName>
    </recommendedName>
    <alternativeName>
        <fullName evidence="6">Multidrug and toxic compound extrusion protein</fullName>
    </alternativeName>
</protein>
<evidence type="ECO:0000256" key="6">
    <source>
        <dbReference type="RuleBase" id="RU004914"/>
    </source>
</evidence>
<evidence type="ECO:0000256" key="4">
    <source>
        <dbReference type="ARBA" id="ARBA00022989"/>
    </source>
</evidence>
<dbReference type="AlphaFoldDB" id="A0ABC8R0M9"/>
<feature type="transmembrane region" description="Helical" evidence="6">
    <location>
        <begin position="424"/>
        <end position="444"/>
    </location>
</feature>
<comment type="caution">
    <text evidence="6">Lacks conserved residue(s) required for the propagation of feature annotation.</text>
</comment>